<reference evidence="2" key="1">
    <citation type="submission" date="2020-05" db="EMBL/GenBank/DDBJ databases">
        <title>WGS assembly of Panicum virgatum.</title>
        <authorList>
            <person name="Lovell J.T."/>
            <person name="Jenkins J."/>
            <person name="Shu S."/>
            <person name="Juenger T.E."/>
            <person name="Schmutz J."/>
        </authorList>
    </citation>
    <scope>NUCLEOTIDE SEQUENCE</scope>
    <source>
        <strain evidence="2">AP13</strain>
    </source>
</reference>
<feature type="compositionally biased region" description="Basic and acidic residues" evidence="1">
    <location>
        <begin position="1"/>
        <end position="24"/>
    </location>
</feature>
<comment type="caution">
    <text evidence="2">The sequence shown here is derived from an EMBL/GenBank/DDBJ whole genome shotgun (WGS) entry which is preliminary data.</text>
</comment>
<feature type="region of interest" description="Disordered" evidence="1">
    <location>
        <begin position="1"/>
        <end position="132"/>
    </location>
</feature>
<gene>
    <name evidence="2" type="ORF">PVAP13_1KG058893</name>
</gene>
<dbReference type="AlphaFoldDB" id="A0A8T0XFD1"/>
<dbReference type="Proteomes" id="UP000823388">
    <property type="component" value="Chromosome 1K"/>
</dbReference>
<organism evidence="2 3">
    <name type="scientific">Panicum virgatum</name>
    <name type="common">Blackwell switchgrass</name>
    <dbReference type="NCBI Taxonomy" id="38727"/>
    <lineage>
        <taxon>Eukaryota</taxon>
        <taxon>Viridiplantae</taxon>
        <taxon>Streptophyta</taxon>
        <taxon>Embryophyta</taxon>
        <taxon>Tracheophyta</taxon>
        <taxon>Spermatophyta</taxon>
        <taxon>Magnoliopsida</taxon>
        <taxon>Liliopsida</taxon>
        <taxon>Poales</taxon>
        <taxon>Poaceae</taxon>
        <taxon>PACMAD clade</taxon>
        <taxon>Panicoideae</taxon>
        <taxon>Panicodae</taxon>
        <taxon>Paniceae</taxon>
        <taxon>Panicinae</taxon>
        <taxon>Panicum</taxon>
        <taxon>Panicum sect. Hiantes</taxon>
    </lineage>
</organism>
<dbReference type="EMBL" id="CM029037">
    <property type="protein sequence ID" value="KAG2656084.1"/>
    <property type="molecule type" value="Genomic_DNA"/>
</dbReference>
<keyword evidence="3" id="KW-1185">Reference proteome</keyword>
<protein>
    <submittedName>
        <fullName evidence="2">Uncharacterized protein</fullName>
    </submittedName>
</protein>
<sequence length="132" mass="14320">MFRNPRDPRDAAAHPTSDVRDRRPWPVPSLRHPSPAEVDAGSAPPSLNCSPNNVRRRMLKHMRARGGADLDPLHSRVSAIGSKSRRGKAEAREEEGSGCERGSDSAHGRGQQARNGQICAGRGLRARESLDG</sequence>
<proteinExistence type="predicted"/>
<evidence type="ECO:0000313" key="2">
    <source>
        <dbReference type="EMBL" id="KAG2656084.1"/>
    </source>
</evidence>
<evidence type="ECO:0000313" key="3">
    <source>
        <dbReference type="Proteomes" id="UP000823388"/>
    </source>
</evidence>
<accession>A0A8T0XFD1</accession>
<name>A0A8T0XFD1_PANVG</name>
<evidence type="ECO:0000256" key="1">
    <source>
        <dbReference type="SAM" id="MobiDB-lite"/>
    </source>
</evidence>
<feature type="compositionally biased region" description="Basic residues" evidence="1">
    <location>
        <begin position="54"/>
        <end position="64"/>
    </location>
</feature>